<evidence type="ECO:0000259" key="2">
    <source>
        <dbReference type="Pfam" id="PF01738"/>
    </source>
</evidence>
<dbReference type="InterPro" id="IPR029058">
    <property type="entry name" value="AB_hydrolase_fold"/>
</dbReference>
<protein>
    <submittedName>
        <fullName evidence="3">Dienelactone hydrolase family protein</fullName>
        <ecNumber evidence="3">3.1.-.-</ecNumber>
    </submittedName>
</protein>
<dbReference type="EC" id="3.1.-.-" evidence="3"/>
<dbReference type="PANTHER" id="PTHR22946:SF0">
    <property type="entry name" value="DIENELACTONE HYDROLASE DOMAIN-CONTAINING PROTEIN"/>
    <property type="match status" value="1"/>
</dbReference>
<dbReference type="GO" id="GO:0016787">
    <property type="term" value="F:hydrolase activity"/>
    <property type="evidence" value="ECO:0007669"/>
    <property type="project" value="UniProtKB-KW"/>
</dbReference>
<dbReference type="InterPro" id="IPR002925">
    <property type="entry name" value="Dienelactn_hydro"/>
</dbReference>
<organism evidence="3 4">
    <name type="scientific">Kushneria aurantia</name>
    <dbReference type="NCBI Taxonomy" id="504092"/>
    <lineage>
        <taxon>Bacteria</taxon>
        <taxon>Pseudomonadati</taxon>
        <taxon>Pseudomonadota</taxon>
        <taxon>Gammaproteobacteria</taxon>
        <taxon>Oceanospirillales</taxon>
        <taxon>Halomonadaceae</taxon>
        <taxon>Kushneria</taxon>
    </lineage>
</organism>
<comment type="caution">
    <text evidence="3">The sequence shown here is derived from an EMBL/GenBank/DDBJ whole genome shotgun (WGS) entry which is preliminary data.</text>
</comment>
<feature type="signal peptide" evidence="1">
    <location>
        <begin position="1"/>
        <end position="23"/>
    </location>
</feature>
<feature type="domain" description="Dienelactone hydrolase" evidence="2">
    <location>
        <begin position="52"/>
        <end position="273"/>
    </location>
</feature>
<dbReference type="InterPro" id="IPR050261">
    <property type="entry name" value="FrsA_esterase"/>
</dbReference>
<keyword evidence="3" id="KW-0378">Hydrolase</keyword>
<evidence type="ECO:0000256" key="1">
    <source>
        <dbReference type="SAM" id="SignalP"/>
    </source>
</evidence>
<proteinExistence type="predicted"/>
<keyword evidence="1" id="KW-0732">Signal</keyword>
<dbReference type="PANTHER" id="PTHR22946">
    <property type="entry name" value="DIENELACTONE HYDROLASE DOMAIN-CONTAINING PROTEIN-RELATED"/>
    <property type="match status" value="1"/>
</dbReference>
<reference evidence="3 4" key="1">
    <citation type="submission" date="2024-09" db="EMBL/GenBank/DDBJ databases">
        <authorList>
            <person name="Sun Q."/>
            <person name="Mori K."/>
        </authorList>
    </citation>
    <scope>NUCLEOTIDE SEQUENCE [LARGE SCALE GENOMIC DNA]</scope>
    <source>
        <strain evidence="3 4">CCM 7415</strain>
    </source>
</reference>
<accession>A0ABV6FZJ0</accession>
<gene>
    <name evidence="3" type="ORF">ACFFHW_01435</name>
</gene>
<dbReference type="EMBL" id="JBHLVX010000005">
    <property type="protein sequence ID" value="MFC0266668.1"/>
    <property type="molecule type" value="Genomic_DNA"/>
</dbReference>
<dbReference type="RefSeq" id="WP_019951272.1">
    <property type="nucleotide sequence ID" value="NZ_JBHLVX010000005.1"/>
</dbReference>
<dbReference type="SUPFAM" id="SSF53474">
    <property type="entry name" value="alpha/beta-Hydrolases"/>
    <property type="match status" value="1"/>
</dbReference>
<name>A0ABV6FZJ0_9GAMM</name>
<evidence type="ECO:0000313" key="4">
    <source>
        <dbReference type="Proteomes" id="UP001589814"/>
    </source>
</evidence>
<keyword evidence="4" id="KW-1185">Reference proteome</keyword>
<feature type="chain" id="PRO_5045730041" evidence="1">
    <location>
        <begin position="24"/>
        <end position="285"/>
    </location>
</feature>
<dbReference type="Pfam" id="PF01738">
    <property type="entry name" value="DLH"/>
    <property type="match status" value="1"/>
</dbReference>
<dbReference type="Gene3D" id="3.40.50.1820">
    <property type="entry name" value="alpha/beta hydrolase"/>
    <property type="match status" value="1"/>
</dbReference>
<evidence type="ECO:0000313" key="3">
    <source>
        <dbReference type="EMBL" id="MFC0266668.1"/>
    </source>
</evidence>
<dbReference type="Proteomes" id="UP001589814">
    <property type="component" value="Unassembled WGS sequence"/>
</dbReference>
<sequence length="285" mass="30516">MRNVFLGLCLGAGMLLAGTGAWGNEEGTLGRIGPDVETRTLSYSVDGETHSGYLARDTRMEGERPLVLIVHEWWGLTDYIRQRTEQLAALGYVALAVDMYGGGRTATHPDDAGSFSREVMSDWPAAQRNLETAIAEASRVQGVDADRVAIIGYCFGGAVALNAALAGMPLDAVVSFHGSPSQVVDAPQHFDGRVIIQNGLADPLVEQSALQSLADTFESVDTDVTVVQYPNAMHAFTNPYADAKAREFDLPLAYSPAADAASWQVMLNVFNRAFSTGAEQSGSRQ</sequence>